<evidence type="ECO:0000259" key="5">
    <source>
        <dbReference type="Pfam" id="PF04542"/>
    </source>
</evidence>
<gene>
    <name evidence="6" type="ORF">GCM10023313_08240</name>
</gene>
<evidence type="ECO:0000256" key="1">
    <source>
        <dbReference type="ARBA" id="ARBA00023015"/>
    </source>
</evidence>
<protein>
    <recommendedName>
        <fullName evidence="5">RNA polymerase sigma-70 region 2 domain-containing protein</fullName>
    </recommendedName>
</protein>
<dbReference type="InterPro" id="IPR007627">
    <property type="entry name" value="RNA_pol_sigma70_r2"/>
</dbReference>
<evidence type="ECO:0000256" key="4">
    <source>
        <dbReference type="ARBA" id="ARBA00023163"/>
    </source>
</evidence>
<keyword evidence="7" id="KW-1185">Reference proteome</keyword>
<dbReference type="EMBL" id="BAABJI010000001">
    <property type="protein sequence ID" value="GAA4907722.1"/>
    <property type="molecule type" value="Genomic_DNA"/>
</dbReference>
<evidence type="ECO:0000256" key="2">
    <source>
        <dbReference type="ARBA" id="ARBA00023082"/>
    </source>
</evidence>
<dbReference type="InterPro" id="IPR039425">
    <property type="entry name" value="RNA_pol_sigma-70-like"/>
</dbReference>
<dbReference type="PANTHER" id="PTHR43133:SF8">
    <property type="entry name" value="RNA POLYMERASE SIGMA FACTOR HI_1459-RELATED"/>
    <property type="match status" value="1"/>
</dbReference>
<keyword evidence="3" id="KW-0238">DNA-binding</keyword>
<comment type="caution">
    <text evidence="6">The sequence shown here is derived from an EMBL/GenBank/DDBJ whole genome shotgun (WGS) entry which is preliminary data.</text>
</comment>
<evidence type="ECO:0000313" key="6">
    <source>
        <dbReference type="EMBL" id="GAA4907722.1"/>
    </source>
</evidence>
<dbReference type="PANTHER" id="PTHR43133">
    <property type="entry name" value="RNA POLYMERASE ECF-TYPE SIGMA FACTO"/>
    <property type="match status" value="1"/>
</dbReference>
<keyword evidence="4" id="KW-0804">Transcription</keyword>
<dbReference type="Pfam" id="PF04542">
    <property type="entry name" value="Sigma70_r2"/>
    <property type="match status" value="1"/>
</dbReference>
<evidence type="ECO:0000256" key="3">
    <source>
        <dbReference type="ARBA" id="ARBA00023125"/>
    </source>
</evidence>
<feature type="domain" description="RNA polymerase sigma-70 region 2" evidence="5">
    <location>
        <begin position="18"/>
        <end position="87"/>
    </location>
</feature>
<evidence type="ECO:0000313" key="7">
    <source>
        <dbReference type="Proteomes" id="UP001501436"/>
    </source>
</evidence>
<dbReference type="SUPFAM" id="SSF88946">
    <property type="entry name" value="Sigma2 domain of RNA polymerase sigma factors"/>
    <property type="match status" value="1"/>
</dbReference>
<keyword evidence="2" id="KW-0731">Sigma factor</keyword>
<proteinExistence type="predicted"/>
<reference evidence="7" key="1">
    <citation type="journal article" date="2019" name="Int. J. Syst. Evol. Microbiol.">
        <title>The Global Catalogue of Microorganisms (GCM) 10K type strain sequencing project: providing services to taxonomists for standard genome sequencing and annotation.</title>
        <authorList>
            <consortium name="The Broad Institute Genomics Platform"/>
            <consortium name="The Broad Institute Genome Sequencing Center for Infectious Disease"/>
            <person name="Wu L."/>
            <person name="Ma J."/>
        </authorList>
    </citation>
    <scope>NUCLEOTIDE SEQUENCE [LARGE SCALE GENOMIC DNA]</scope>
    <source>
        <strain evidence="7">JCM 18283</strain>
    </source>
</reference>
<dbReference type="RefSeq" id="WP_345329650.1">
    <property type="nucleotide sequence ID" value="NZ_BAABJI010000001.1"/>
</dbReference>
<name>A0ABP9FLH2_9SPHI</name>
<dbReference type="InterPro" id="IPR013325">
    <property type="entry name" value="RNA_pol_sigma_r2"/>
</dbReference>
<organism evidence="6 7">
    <name type="scientific">Mucilaginibacter defluvii</name>
    <dbReference type="NCBI Taxonomy" id="1196019"/>
    <lineage>
        <taxon>Bacteria</taxon>
        <taxon>Pseudomonadati</taxon>
        <taxon>Bacteroidota</taxon>
        <taxon>Sphingobacteriia</taxon>
        <taxon>Sphingobacteriales</taxon>
        <taxon>Sphingobacteriaceae</taxon>
        <taxon>Mucilaginibacter</taxon>
    </lineage>
</organism>
<keyword evidence="1" id="KW-0805">Transcription regulation</keyword>
<dbReference type="Proteomes" id="UP001501436">
    <property type="component" value="Unassembled WGS sequence"/>
</dbReference>
<accession>A0ABP9FLH2</accession>
<sequence>MAAFNNTAQNREQLFSKLYQSAFPAVAAYVSKMGGSFDEAKDVFQDALISYYEKVLVNSTDINTTENGYLFGTARHIWLQRYRAKSREQRLDADNDFTDAEDATQPSTNKLLAYLATAGKRCMDMLKAFYYDKLDAEDIATTFGYSGIRSATVQKYKCLEKVRDTVKQKALQYEDFIE</sequence>
<dbReference type="Gene3D" id="1.10.1740.10">
    <property type="match status" value="1"/>
</dbReference>